<evidence type="ECO:0000313" key="1">
    <source>
        <dbReference type="EMBL" id="VEL08801.1"/>
    </source>
</evidence>
<keyword evidence="2" id="KW-1185">Reference proteome</keyword>
<accession>A0A3S5A764</accession>
<dbReference type="Proteomes" id="UP000784294">
    <property type="component" value="Unassembled WGS sequence"/>
</dbReference>
<protein>
    <submittedName>
        <fullName evidence="1">Uncharacterized protein</fullName>
    </submittedName>
</protein>
<dbReference type="AlphaFoldDB" id="A0A3S5A764"/>
<dbReference type="EMBL" id="CAAALY010004771">
    <property type="protein sequence ID" value="VEL08801.1"/>
    <property type="molecule type" value="Genomic_DNA"/>
</dbReference>
<comment type="caution">
    <text evidence="1">The sequence shown here is derived from an EMBL/GenBank/DDBJ whole genome shotgun (WGS) entry which is preliminary data.</text>
</comment>
<sequence>MRAALSRSQCIRAAFPLSFWFDFGTREVDYKSSASVSLFLSSMTKPSGRLARRHDAMRSATNFAYTCAYELVIWPRLTRPTSRPNKSLVPVVRPSSHEVTAWLGRDLISLEAFAFRADRHLFRLRSESANPARPDRLRPSLVD</sequence>
<name>A0A3S5A764_9PLAT</name>
<gene>
    <name evidence="1" type="ORF">PXEA_LOCUS2241</name>
</gene>
<evidence type="ECO:0000313" key="2">
    <source>
        <dbReference type="Proteomes" id="UP000784294"/>
    </source>
</evidence>
<organism evidence="1 2">
    <name type="scientific">Protopolystoma xenopodis</name>
    <dbReference type="NCBI Taxonomy" id="117903"/>
    <lineage>
        <taxon>Eukaryota</taxon>
        <taxon>Metazoa</taxon>
        <taxon>Spiralia</taxon>
        <taxon>Lophotrochozoa</taxon>
        <taxon>Platyhelminthes</taxon>
        <taxon>Monogenea</taxon>
        <taxon>Polyopisthocotylea</taxon>
        <taxon>Polystomatidea</taxon>
        <taxon>Polystomatidae</taxon>
        <taxon>Protopolystoma</taxon>
    </lineage>
</organism>
<reference evidence="1" key="1">
    <citation type="submission" date="2018-11" db="EMBL/GenBank/DDBJ databases">
        <authorList>
            <consortium name="Pathogen Informatics"/>
        </authorList>
    </citation>
    <scope>NUCLEOTIDE SEQUENCE</scope>
</reference>
<proteinExistence type="predicted"/>